<dbReference type="PANTHER" id="PTHR42760">
    <property type="entry name" value="SHORT-CHAIN DEHYDROGENASES/REDUCTASES FAMILY MEMBER"/>
    <property type="match status" value="1"/>
</dbReference>
<reference evidence="4" key="1">
    <citation type="submission" date="2022-03" db="EMBL/GenBank/DDBJ databases">
        <title>Complete genome sequence of Caldinitratiruptor microaerophilus.</title>
        <authorList>
            <person name="Mukaiyama R."/>
            <person name="Nishiyama T."/>
            <person name="Ueda K."/>
        </authorList>
    </citation>
    <scope>NUCLEOTIDE SEQUENCE</scope>
    <source>
        <strain evidence="4">JCM 16183</strain>
    </source>
</reference>
<accession>A0AA35G787</accession>
<evidence type="ECO:0000259" key="3">
    <source>
        <dbReference type="SMART" id="SM00822"/>
    </source>
</evidence>
<evidence type="ECO:0000256" key="2">
    <source>
        <dbReference type="ARBA" id="ARBA00023002"/>
    </source>
</evidence>
<name>A0AA35G787_9FIRM</name>
<dbReference type="EMBL" id="AP025628">
    <property type="protein sequence ID" value="BDG59841.1"/>
    <property type="molecule type" value="Genomic_DNA"/>
</dbReference>
<dbReference type="SUPFAM" id="SSF51735">
    <property type="entry name" value="NAD(P)-binding Rossmann-fold domains"/>
    <property type="match status" value="1"/>
</dbReference>
<gene>
    <name evidence="4" type="ORF">caldi_09310</name>
</gene>
<dbReference type="PANTHER" id="PTHR42760:SF5">
    <property type="entry name" value="2-DEHYDRO-3-DEOXY-D-GLUCONATE 5-DEHYDROGENASE"/>
    <property type="match status" value="1"/>
</dbReference>
<dbReference type="RefSeq" id="WP_264843926.1">
    <property type="nucleotide sequence ID" value="NZ_AP025628.1"/>
</dbReference>
<dbReference type="InterPro" id="IPR020904">
    <property type="entry name" value="Sc_DH/Rdtase_CS"/>
</dbReference>
<keyword evidence="2" id="KW-0560">Oxidoreductase</keyword>
<proteinExistence type="inferred from homology"/>
<dbReference type="PROSITE" id="PS00061">
    <property type="entry name" value="ADH_SHORT"/>
    <property type="match status" value="1"/>
</dbReference>
<keyword evidence="5" id="KW-1185">Reference proteome</keyword>
<sequence length="256" mass="27292">MAFRDLFDLTGKVAIVTGGAGTIGRVLTVALAEFGCDVAVADLRPQAAADLRGAVEGYGRRFLTVGVDVTKPDQVQAMVDQVVRTFGRVDILINHAGLNIRKPAVEITESDWDTVLDVNLKGIFLVAQAVGRQMIHQGTGGKIVNTASVSAVRGHPRLAAYAASKGGIAQLTRVLANEWAPYRINVNAIGPGYLETDQTRTYLADPQRRAEILSKIPMGRLGTPEDLVGAVVYLSSPASDYVTGHVLFVEGGRLID</sequence>
<protein>
    <submittedName>
        <fullName evidence="4">2-deoxy-D-gluconate 3-dehydrogenase</fullName>
    </submittedName>
</protein>
<dbReference type="InterPro" id="IPR057326">
    <property type="entry name" value="KR_dom"/>
</dbReference>
<dbReference type="PRINTS" id="PR00080">
    <property type="entry name" value="SDRFAMILY"/>
</dbReference>
<dbReference type="SMART" id="SM00822">
    <property type="entry name" value="PKS_KR"/>
    <property type="match status" value="1"/>
</dbReference>
<dbReference type="InterPro" id="IPR002347">
    <property type="entry name" value="SDR_fam"/>
</dbReference>
<evidence type="ECO:0000313" key="4">
    <source>
        <dbReference type="EMBL" id="BDG59841.1"/>
    </source>
</evidence>
<dbReference type="AlphaFoldDB" id="A0AA35G787"/>
<dbReference type="FunFam" id="3.40.50.720:FF:000240">
    <property type="entry name" value="SDR family oxidoreductase"/>
    <property type="match status" value="1"/>
</dbReference>
<dbReference type="KEGG" id="cmic:caldi_09310"/>
<dbReference type="PRINTS" id="PR00081">
    <property type="entry name" value="GDHRDH"/>
</dbReference>
<dbReference type="GO" id="GO:0005975">
    <property type="term" value="P:carbohydrate metabolic process"/>
    <property type="evidence" value="ECO:0007669"/>
    <property type="project" value="UniProtKB-ARBA"/>
</dbReference>
<dbReference type="Proteomes" id="UP001163687">
    <property type="component" value="Chromosome"/>
</dbReference>
<evidence type="ECO:0000256" key="1">
    <source>
        <dbReference type="ARBA" id="ARBA00006484"/>
    </source>
</evidence>
<dbReference type="NCBIfam" id="NF005559">
    <property type="entry name" value="PRK07231.1"/>
    <property type="match status" value="1"/>
</dbReference>
<dbReference type="GO" id="GO:0016616">
    <property type="term" value="F:oxidoreductase activity, acting on the CH-OH group of donors, NAD or NADP as acceptor"/>
    <property type="evidence" value="ECO:0007669"/>
    <property type="project" value="UniProtKB-ARBA"/>
</dbReference>
<dbReference type="InterPro" id="IPR036291">
    <property type="entry name" value="NAD(P)-bd_dom_sf"/>
</dbReference>
<comment type="similarity">
    <text evidence="1">Belongs to the short-chain dehydrogenases/reductases (SDR) family.</text>
</comment>
<feature type="domain" description="Ketoreductase" evidence="3">
    <location>
        <begin position="12"/>
        <end position="192"/>
    </location>
</feature>
<organism evidence="4 5">
    <name type="scientific">Caldinitratiruptor microaerophilus</name>
    <dbReference type="NCBI Taxonomy" id="671077"/>
    <lineage>
        <taxon>Bacteria</taxon>
        <taxon>Bacillati</taxon>
        <taxon>Bacillota</taxon>
        <taxon>Clostridia</taxon>
        <taxon>Eubacteriales</taxon>
        <taxon>Symbiobacteriaceae</taxon>
        <taxon>Caldinitratiruptor</taxon>
    </lineage>
</organism>
<dbReference type="Gene3D" id="3.40.50.720">
    <property type="entry name" value="NAD(P)-binding Rossmann-like Domain"/>
    <property type="match status" value="1"/>
</dbReference>
<dbReference type="Pfam" id="PF13561">
    <property type="entry name" value="adh_short_C2"/>
    <property type="match status" value="1"/>
</dbReference>
<evidence type="ECO:0000313" key="5">
    <source>
        <dbReference type="Proteomes" id="UP001163687"/>
    </source>
</evidence>